<dbReference type="PROSITE" id="PS51257">
    <property type="entry name" value="PROKAR_LIPOPROTEIN"/>
    <property type="match status" value="1"/>
</dbReference>
<evidence type="ECO:0000256" key="2">
    <source>
        <dbReference type="SAM" id="SignalP"/>
    </source>
</evidence>
<organism evidence="3 4">
    <name type="scientific">Microbacterium gawkjiense</name>
    <dbReference type="NCBI Taxonomy" id="3067309"/>
    <lineage>
        <taxon>Bacteria</taxon>
        <taxon>Bacillati</taxon>
        <taxon>Actinomycetota</taxon>
        <taxon>Actinomycetes</taxon>
        <taxon>Micrococcales</taxon>
        <taxon>Microbacteriaceae</taxon>
        <taxon>Microbacterium</taxon>
    </lineage>
</organism>
<gene>
    <name evidence="3" type="ORF">Q9S71_08565</name>
</gene>
<dbReference type="RefSeq" id="WP_311861842.1">
    <property type="nucleotide sequence ID" value="NZ_JAUZVV010000002.1"/>
</dbReference>
<reference evidence="3 4" key="1">
    <citation type="submission" date="2023-08" db="EMBL/GenBank/DDBJ databases">
        <title>Microbacterium aquilitoris sp. nov. and Microbacterium gwkjibeachense sp. nov., isolated from beach.</title>
        <authorList>
            <person name="Lee S.D."/>
            <person name="Yang H."/>
            <person name="Kim I."/>
        </authorList>
    </citation>
    <scope>NUCLEOTIDE SEQUENCE [LARGE SCALE GENOMIC DNA]</scope>
    <source>
        <strain evidence="3 4">KSW4-11</strain>
    </source>
</reference>
<sequence>MTARRSAALLAATALAAALTACAPASTPTPSPTPTGFASEAEAFAAAEATYRAYVDALNQVDLSDPATFEPVYALTTGEANATERKGLSEYHANGWRVSGETVVTLLQGSSWDPEERQVVLDSCIDVSRVDVVDRDGVSQVSPDRPDEQTLRVTLSNPEGADFKIAKIDSRDGGPAC</sequence>
<evidence type="ECO:0000313" key="4">
    <source>
        <dbReference type="Proteomes" id="UP001251849"/>
    </source>
</evidence>
<protein>
    <recommendedName>
        <fullName evidence="5">Lipoprotein</fullName>
    </recommendedName>
</protein>
<dbReference type="EMBL" id="JAUZVV010000002">
    <property type="protein sequence ID" value="MDT3316877.1"/>
    <property type="molecule type" value="Genomic_DNA"/>
</dbReference>
<feature type="signal peptide" evidence="2">
    <location>
        <begin position="1"/>
        <end position="23"/>
    </location>
</feature>
<name>A0ABU3GCX6_9MICO</name>
<accession>A0ABU3GCX6</accession>
<feature type="chain" id="PRO_5047179698" description="Lipoprotein" evidence="2">
    <location>
        <begin position="24"/>
        <end position="177"/>
    </location>
</feature>
<keyword evidence="4" id="KW-1185">Reference proteome</keyword>
<feature type="region of interest" description="Disordered" evidence="1">
    <location>
        <begin position="136"/>
        <end position="156"/>
    </location>
</feature>
<proteinExistence type="predicted"/>
<dbReference type="Proteomes" id="UP001251849">
    <property type="component" value="Unassembled WGS sequence"/>
</dbReference>
<comment type="caution">
    <text evidence="3">The sequence shown here is derived from an EMBL/GenBank/DDBJ whole genome shotgun (WGS) entry which is preliminary data.</text>
</comment>
<evidence type="ECO:0008006" key="5">
    <source>
        <dbReference type="Google" id="ProtNLM"/>
    </source>
</evidence>
<keyword evidence="2" id="KW-0732">Signal</keyword>
<evidence type="ECO:0000256" key="1">
    <source>
        <dbReference type="SAM" id="MobiDB-lite"/>
    </source>
</evidence>
<evidence type="ECO:0000313" key="3">
    <source>
        <dbReference type="EMBL" id="MDT3316877.1"/>
    </source>
</evidence>